<evidence type="ECO:0000259" key="3">
    <source>
        <dbReference type="PROSITE" id="PS01031"/>
    </source>
</evidence>
<comment type="caution">
    <text evidence="4">The sequence shown here is derived from an EMBL/GenBank/DDBJ whole genome shotgun (WGS) entry which is preliminary data.</text>
</comment>
<dbReference type="Proteomes" id="UP000050863">
    <property type="component" value="Unassembled WGS sequence"/>
</dbReference>
<dbReference type="InterPro" id="IPR031107">
    <property type="entry name" value="Small_HSP"/>
</dbReference>
<comment type="similarity">
    <text evidence="1 2">Belongs to the small heat shock protein (HSP20) family.</text>
</comment>
<dbReference type="STRING" id="280332.CQ12_32650"/>
<dbReference type="Gene3D" id="2.60.40.790">
    <property type="match status" value="1"/>
</dbReference>
<dbReference type="InterPro" id="IPR008978">
    <property type="entry name" value="HSP20-like_chaperone"/>
</dbReference>
<gene>
    <name evidence="4" type="ORF">CQ12_32650</name>
</gene>
<dbReference type="OrthoDB" id="9808910at2"/>
<keyword evidence="5" id="KW-1185">Reference proteome</keyword>
<evidence type="ECO:0000313" key="4">
    <source>
        <dbReference type="EMBL" id="KRR03910.1"/>
    </source>
</evidence>
<feature type="domain" description="SHSP" evidence="3">
    <location>
        <begin position="52"/>
        <end position="163"/>
    </location>
</feature>
<protein>
    <submittedName>
        <fullName evidence="4">Molecular chaperone Hsp20</fullName>
    </submittedName>
</protein>
<name>A0A0R3LFW8_9BRAD</name>
<evidence type="ECO:0000256" key="2">
    <source>
        <dbReference type="RuleBase" id="RU003616"/>
    </source>
</evidence>
<dbReference type="PANTHER" id="PTHR11527">
    <property type="entry name" value="HEAT-SHOCK PROTEIN 20 FAMILY MEMBER"/>
    <property type="match status" value="1"/>
</dbReference>
<proteinExistence type="inferred from homology"/>
<sequence length="165" mass="18652">MALRDLVPWNNSSRKVGVPANETSNPFLALHREMNRMFDEAFRSFDIGSFGSSSMMGWPSVELNETEKEVEVLAELPGLDQNDVAIELSDGVLTISGEKKSETEDKERRFSERYYGRFERRIPVDDVDQDKVAASFKDGVLTVTLPKLPTAQRKIRRIAINGSKQ</sequence>
<reference evidence="4 5" key="1">
    <citation type="submission" date="2014-03" db="EMBL/GenBank/DDBJ databases">
        <title>Bradyrhizobium valentinum sp. nov., isolated from effective nodules of Lupinus mariae-josephae, a lupine endemic of basic-lime soils in Eastern Spain.</title>
        <authorList>
            <person name="Duran D."/>
            <person name="Rey L."/>
            <person name="Navarro A."/>
            <person name="Busquets A."/>
            <person name="Imperial J."/>
            <person name="Ruiz-Argueso T."/>
        </authorList>
    </citation>
    <scope>NUCLEOTIDE SEQUENCE [LARGE SCALE GENOMIC DNA]</scope>
    <source>
        <strain evidence="4 5">PAC68</strain>
    </source>
</reference>
<dbReference type="EMBL" id="LLXZ01000139">
    <property type="protein sequence ID" value="KRR03910.1"/>
    <property type="molecule type" value="Genomic_DNA"/>
</dbReference>
<accession>A0A0R3LFW8</accession>
<evidence type="ECO:0000256" key="1">
    <source>
        <dbReference type="PROSITE-ProRule" id="PRU00285"/>
    </source>
</evidence>
<organism evidence="4 5">
    <name type="scientific">Bradyrhizobium jicamae</name>
    <dbReference type="NCBI Taxonomy" id="280332"/>
    <lineage>
        <taxon>Bacteria</taxon>
        <taxon>Pseudomonadati</taxon>
        <taxon>Pseudomonadota</taxon>
        <taxon>Alphaproteobacteria</taxon>
        <taxon>Hyphomicrobiales</taxon>
        <taxon>Nitrobacteraceae</taxon>
        <taxon>Bradyrhizobium</taxon>
    </lineage>
</organism>
<dbReference type="InterPro" id="IPR002068">
    <property type="entry name" value="A-crystallin/Hsp20_dom"/>
</dbReference>
<dbReference type="Pfam" id="PF00011">
    <property type="entry name" value="HSP20"/>
    <property type="match status" value="1"/>
</dbReference>
<dbReference type="CDD" id="cd06464">
    <property type="entry name" value="ACD_sHsps-like"/>
    <property type="match status" value="1"/>
</dbReference>
<evidence type="ECO:0000313" key="5">
    <source>
        <dbReference type="Proteomes" id="UP000050863"/>
    </source>
</evidence>
<dbReference type="RefSeq" id="WP_057837534.1">
    <property type="nucleotide sequence ID" value="NZ_LLXZ01000139.1"/>
</dbReference>
<dbReference type="SUPFAM" id="SSF49764">
    <property type="entry name" value="HSP20-like chaperones"/>
    <property type="match status" value="1"/>
</dbReference>
<dbReference type="AlphaFoldDB" id="A0A0R3LFW8"/>
<dbReference type="PROSITE" id="PS01031">
    <property type="entry name" value="SHSP"/>
    <property type="match status" value="1"/>
</dbReference>